<sequence length="336" mass="35798">MDRVSLAAAPVGEEGAWRQQQWHNAFEVLFFHTPPQVSGGGQDDLLFFEYMAAHQTSDNPLFVRRKGRALPADLALGGEKAGQVNWCRSTLLNLVLQTTFTLTVAACARASLQLPVLAGEGPAPVDMTRVSKHVFASPTRVTVNLDSSRSGEEQPTSTYPDLCFAVDNFDDAFKSLVLSEPGWCYVVLLVASEGLPLNACYEQLEDAMLGKRGGGRRKPPSGANRVRMKGPGGQGHADVAVTCLAPKDEGHLRPDALPATPAVQPPVRAQAAGRGGLLGRTMQIASKAVVSTAKGIAGALLDEPRGGLVVQYYMRCALMSLSLPVDLLAAQILKLT</sequence>
<accession>A0AAW1PWP8</accession>
<dbReference type="PANTHER" id="PTHR21477:SF13">
    <property type="entry name" value="KIAA0930"/>
    <property type="match status" value="1"/>
</dbReference>
<dbReference type="PANTHER" id="PTHR21477">
    <property type="entry name" value="ZGC:172139"/>
    <property type="match status" value="1"/>
</dbReference>
<dbReference type="Pfam" id="PF09741">
    <property type="entry name" value="DUF2045"/>
    <property type="match status" value="1"/>
</dbReference>
<comment type="caution">
    <text evidence="2">The sequence shown here is derived from an EMBL/GenBank/DDBJ whole genome shotgun (WGS) entry which is preliminary data.</text>
</comment>
<evidence type="ECO:0000313" key="3">
    <source>
        <dbReference type="Proteomes" id="UP001489004"/>
    </source>
</evidence>
<proteinExistence type="predicted"/>
<dbReference type="EMBL" id="JALJOR010000007">
    <property type="protein sequence ID" value="KAK9814210.1"/>
    <property type="molecule type" value="Genomic_DNA"/>
</dbReference>
<dbReference type="InterPro" id="IPR019141">
    <property type="entry name" value="DUF2045"/>
</dbReference>
<organism evidence="2 3">
    <name type="scientific">[Myrmecia] bisecta</name>
    <dbReference type="NCBI Taxonomy" id="41462"/>
    <lineage>
        <taxon>Eukaryota</taxon>
        <taxon>Viridiplantae</taxon>
        <taxon>Chlorophyta</taxon>
        <taxon>core chlorophytes</taxon>
        <taxon>Trebouxiophyceae</taxon>
        <taxon>Trebouxiales</taxon>
        <taxon>Trebouxiaceae</taxon>
        <taxon>Myrmecia</taxon>
    </lineage>
</organism>
<reference evidence="2 3" key="1">
    <citation type="journal article" date="2024" name="Nat. Commun.">
        <title>Phylogenomics reveals the evolutionary origins of lichenization in chlorophyte algae.</title>
        <authorList>
            <person name="Puginier C."/>
            <person name="Libourel C."/>
            <person name="Otte J."/>
            <person name="Skaloud P."/>
            <person name="Haon M."/>
            <person name="Grisel S."/>
            <person name="Petersen M."/>
            <person name="Berrin J.G."/>
            <person name="Delaux P.M."/>
            <person name="Dal Grande F."/>
            <person name="Keller J."/>
        </authorList>
    </citation>
    <scope>NUCLEOTIDE SEQUENCE [LARGE SCALE GENOMIC DNA]</scope>
    <source>
        <strain evidence="2 3">SAG 2043</strain>
    </source>
</reference>
<feature type="region of interest" description="Disordered" evidence="1">
    <location>
        <begin position="211"/>
        <end position="235"/>
    </location>
</feature>
<dbReference type="AlphaFoldDB" id="A0AAW1PWP8"/>
<protein>
    <submittedName>
        <fullName evidence="2">Uncharacterized protein</fullName>
    </submittedName>
</protein>
<gene>
    <name evidence="2" type="ORF">WJX72_002314</name>
</gene>
<evidence type="ECO:0000256" key="1">
    <source>
        <dbReference type="SAM" id="MobiDB-lite"/>
    </source>
</evidence>
<name>A0AAW1PWP8_9CHLO</name>
<keyword evidence="3" id="KW-1185">Reference proteome</keyword>
<dbReference type="Proteomes" id="UP001489004">
    <property type="component" value="Unassembled WGS sequence"/>
</dbReference>
<evidence type="ECO:0000313" key="2">
    <source>
        <dbReference type="EMBL" id="KAK9814210.1"/>
    </source>
</evidence>